<keyword evidence="14" id="KW-0732">Signal</keyword>
<feature type="transmembrane region" description="Helical" evidence="13">
    <location>
        <begin position="96"/>
        <end position="126"/>
    </location>
</feature>
<evidence type="ECO:0000256" key="4">
    <source>
        <dbReference type="ARBA" id="ARBA00022448"/>
    </source>
</evidence>
<feature type="transmembrane region" description="Helical" evidence="13">
    <location>
        <begin position="243"/>
        <end position="267"/>
    </location>
</feature>
<dbReference type="GO" id="GO:0005886">
    <property type="term" value="C:plasma membrane"/>
    <property type="evidence" value="ECO:0007669"/>
    <property type="project" value="UniProtKB-SubCell"/>
</dbReference>
<accession>L0RBD9</accession>
<dbReference type="PROSITE" id="PS51257">
    <property type="entry name" value="PROKAR_LIPOPROTEIN"/>
    <property type="match status" value="1"/>
</dbReference>
<keyword evidence="9" id="KW-0406">Ion transport</keyword>
<dbReference type="PANTHER" id="PTHR40659">
    <property type="entry name" value="NICKEL/COBALT EFFLUX SYSTEM RCNA"/>
    <property type="match status" value="1"/>
</dbReference>
<evidence type="ECO:0000256" key="7">
    <source>
        <dbReference type="ARBA" id="ARBA00022692"/>
    </source>
</evidence>
<name>L0RBD9_9BACT</name>
<dbReference type="GO" id="GO:0032025">
    <property type="term" value="P:response to cobalt ion"/>
    <property type="evidence" value="ECO:0007669"/>
    <property type="project" value="TreeGrafter"/>
</dbReference>
<dbReference type="PANTHER" id="PTHR40659:SF1">
    <property type="entry name" value="NICKEL_COBALT EFFLUX SYSTEM RCNA"/>
    <property type="match status" value="1"/>
</dbReference>
<dbReference type="GO" id="GO:0046583">
    <property type="term" value="F:monoatomic cation efflux transmembrane transporter activity"/>
    <property type="evidence" value="ECO:0007669"/>
    <property type="project" value="TreeGrafter"/>
</dbReference>
<evidence type="ECO:0000256" key="2">
    <source>
        <dbReference type="ARBA" id="ARBA00004651"/>
    </source>
</evidence>
<evidence type="ECO:0000256" key="1">
    <source>
        <dbReference type="ARBA" id="ARBA00002510"/>
    </source>
</evidence>
<evidence type="ECO:0000313" key="16">
    <source>
        <dbReference type="Proteomes" id="UP000010808"/>
    </source>
</evidence>
<feature type="signal peptide" evidence="14">
    <location>
        <begin position="1"/>
        <end position="27"/>
    </location>
</feature>
<dbReference type="InterPro" id="IPR011541">
    <property type="entry name" value="Ni/Co_transpt_high_affinity"/>
</dbReference>
<evidence type="ECO:0000256" key="10">
    <source>
        <dbReference type="ARBA" id="ARBA00023112"/>
    </source>
</evidence>
<comment type="similarity">
    <text evidence="13">Belongs to the NiCoT transporter (TC 2.A.52) family.</text>
</comment>
<evidence type="ECO:0000313" key="15">
    <source>
        <dbReference type="EMBL" id="CCO22881.1"/>
    </source>
</evidence>
<dbReference type="KEGG" id="dhy:DESAM_20594"/>
<reference evidence="15 16" key="1">
    <citation type="submission" date="2012-10" db="EMBL/GenBank/DDBJ databases">
        <authorList>
            <person name="Genoscope - CEA"/>
        </authorList>
    </citation>
    <scope>NUCLEOTIDE SEQUENCE [LARGE SCALE GENOMIC DNA]</scope>
    <source>
        <strain evidence="16">AM13 / DSM 14728</strain>
    </source>
</reference>
<keyword evidence="5" id="KW-1003">Cell membrane</keyword>
<evidence type="ECO:0000256" key="11">
    <source>
        <dbReference type="ARBA" id="ARBA00023136"/>
    </source>
</evidence>
<feature type="transmembrane region" description="Helical" evidence="13">
    <location>
        <begin position="287"/>
        <end position="310"/>
    </location>
</feature>
<keyword evidence="7 13" id="KW-0812">Transmembrane</keyword>
<sequence length="313" mass="33378">MKNILPLILLILTFACASLVIAPAAQSANNPFLTRSNEPAKQTVQPAAPVKITKKDGSGGIYGLIMSKVSLLQKEIRTQLTGFAREIKKNPYGKSLWLFMGFAFVYGIVHAVGPGHGKAVVCAYFLSRGGNMFTASFMSWVITLVHVGSAAVAVCLAYLFLHSGMSGFEEFNRHLQTASFALVTIMGIWLTAEALRSFKRKEEKCSPVKQSSLKEIITVALVTGLVPCPGAAIILVYTLSTGILWAGLIAMLFLATGMAVTTSLFAFTAAKTRCIMDNAAATSRLAVIYSFLSLTGALIIAAFGALMLSAHLA</sequence>
<evidence type="ECO:0000256" key="12">
    <source>
        <dbReference type="ARBA" id="ARBA00023285"/>
    </source>
</evidence>
<proteinExistence type="inferred from homology"/>
<keyword evidence="12" id="KW-0170">Cobalt</keyword>
<keyword evidence="4 13" id="KW-0813">Transport</keyword>
<feature type="transmembrane region" description="Helical" evidence="13">
    <location>
        <begin position="216"/>
        <end position="237"/>
    </location>
</feature>
<dbReference type="GO" id="GO:0006824">
    <property type="term" value="P:cobalt ion transport"/>
    <property type="evidence" value="ECO:0007669"/>
    <property type="project" value="UniProtKB-KW"/>
</dbReference>
<dbReference type="EMBL" id="FO203522">
    <property type="protein sequence ID" value="CCO22881.1"/>
    <property type="molecule type" value="Genomic_DNA"/>
</dbReference>
<gene>
    <name evidence="15" type="ORF">DESAM_20594</name>
</gene>
<dbReference type="InterPro" id="IPR051224">
    <property type="entry name" value="NiCoT_RcnA"/>
</dbReference>
<evidence type="ECO:0000256" key="13">
    <source>
        <dbReference type="RuleBase" id="RU362101"/>
    </source>
</evidence>
<feature type="transmembrane region" description="Helical" evidence="13">
    <location>
        <begin position="138"/>
        <end position="161"/>
    </location>
</feature>
<protein>
    <recommendedName>
        <fullName evidence="13">Nickel/cobalt efflux system</fullName>
    </recommendedName>
</protein>
<keyword evidence="8 13" id="KW-1133">Transmembrane helix</keyword>
<keyword evidence="3" id="KW-0171">Cobalt transport</keyword>
<keyword evidence="11 13" id="KW-0472">Membrane</keyword>
<keyword evidence="6" id="KW-0533">Nickel</keyword>
<comment type="function">
    <text evidence="1">Efflux system for nickel and cobalt.</text>
</comment>
<dbReference type="GO" id="GO:0010045">
    <property type="term" value="P:response to nickel cation"/>
    <property type="evidence" value="ECO:0007669"/>
    <property type="project" value="TreeGrafter"/>
</dbReference>
<dbReference type="HOGENOM" id="CLU_058605_0_2_7"/>
<feature type="chain" id="PRO_5003947791" description="Nickel/cobalt efflux system" evidence="14">
    <location>
        <begin position="28"/>
        <end position="313"/>
    </location>
</feature>
<evidence type="ECO:0000256" key="8">
    <source>
        <dbReference type="ARBA" id="ARBA00022989"/>
    </source>
</evidence>
<organism evidence="15 16">
    <name type="scientific">Maridesulfovibrio hydrothermalis AM13 = DSM 14728</name>
    <dbReference type="NCBI Taxonomy" id="1121451"/>
    <lineage>
        <taxon>Bacteria</taxon>
        <taxon>Pseudomonadati</taxon>
        <taxon>Thermodesulfobacteriota</taxon>
        <taxon>Desulfovibrionia</taxon>
        <taxon>Desulfovibrionales</taxon>
        <taxon>Desulfovibrionaceae</taxon>
        <taxon>Maridesulfovibrio</taxon>
    </lineage>
</organism>
<dbReference type="RefSeq" id="WP_015335489.1">
    <property type="nucleotide sequence ID" value="NC_020055.1"/>
</dbReference>
<evidence type="ECO:0000256" key="6">
    <source>
        <dbReference type="ARBA" id="ARBA00022596"/>
    </source>
</evidence>
<dbReference type="Proteomes" id="UP000010808">
    <property type="component" value="Chromosome"/>
</dbReference>
<evidence type="ECO:0000256" key="3">
    <source>
        <dbReference type="ARBA" id="ARBA00022426"/>
    </source>
</evidence>
<keyword evidence="16" id="KW-1185">Reference proteome</keyword>
<dbReference type="AlphaFoldDB" id="L0RBD9"/>
<dbReference type="OrthoDB" id="9812956at2"/>
<dbReference type="Pfam" id="PF03824">
    <property type="entry name" value="NicO"/>
    <property type="match status" value="1"/>
</dbReference>
<evidence type="ECO:0000256" key="5">
    <source>
        <dbReference type="ARBA" id="ARBA00022475"/>
    </source>
</evidence>
<dbReference type="STRING" id="1121451.DESAM_20594"/>
<comment type="subcellular location">
    <subcellularLocation>
        <location evidence="2 13">Cell membrane</location>
        <topology evidence="2 13">Multi-pass membrane protein</topology>
    </subcellularLocation>
</comment>
<dbReference type="PATRIC" id="fig|1121451.3.peg.856"/>
<dbReference type="GO" id="GO:0015099">
    <property type="term" value="F:nickel cation transmembrane transporter activity"/>
    <property type="evidence" value="ECO:0007669"/>
    <property type="project" value="UniProtKB-UniRule"/>
</dbReference>
<evidence type="ECO:0000256" key="9">
    <source>
        <dbReference type="ARBA" id="ARBA00023065"/>
    </source>
</evidence>
<dbReference type="eggNOG" id="COG2215">
    <property type="taxonomic scope" value="Bacteria"/>
</dbReference>
<keyword evidence="10" id="KW-0921">Nickel transport</keyword>
<evidence type="ECO:0000256" key="14">
    <source>
        <dbReference type="SAM" id="SignalP"/>
    </source>
</evidence>
<feature type="transmembrane region" description="Helical" evidence="13">
    <location>
        <begin position="173"/>
        <end position="195"/>
    </location>
</feature>